<dbReference type="Pfam" id="PF03167">
    <property type="entry name" value="UDG"/>
    <property type="match status" value="1"/>
</dbReference>
<evidence type="ECO:0000256" key="1">
    <source>
        <dbReference type="ARBA" id="ARBA00001400"/>
    </source>
</evidence>
<gene>
    <name evidence="13" type="ORF">SAMN05444370_10959</name>
</gene>
<evidence type="ECO:0000256" key="11">
    <source>
        <dbReference type="ARBA" id="ARBA00023204"/>
    </source>
</evidence>
<dbReference type="GO" id="GO:0051539">
    <property type="term" value="F:4 iron, 4 sulfur cluster binding"/>
    <property type="evidence" value="ECO:0007669"/>
    <property type="project" value="UniProtKB-KW"/>
</dbReference>
<evidence type="ECO:0000313" key="13">
    <source>
        <dbReference type="EMBL" id="SEA68102.1"/>
    </source>
</evidence>
<evidence type="ECO:0000256" key="4">
    <source>
        <dbReference type="ARBA" id="ARBA00019403"/>
    </source>
</evidence>
<evidence type="ECO:0000259" key="12">
    <source>
        <dbReference type="SMART" id="SM00986"/>
    </source>
</evidence>
<dbReference type="Gene3D" id="3.40.470.10">
    <property type="entry name" value="Uracil-DNA glycosylase-like domain"/>
    <property type="match status" value="1"/>
</dbReference>
<name>A0A1H4D728_9RHOB</name>
<dbReference type="SUPFAM" id="SSF52141">
    <property type="entry name" value="Uracil-DNA glycosylase-like"/>
    <property type="match status" value="1"/>
</dbReference>
<dbReference type="InterPro" id="IPR005273">
    <property type="entry name" value="Ura-DNA_glyco_family4"/>
</dbReference>
<accession>A0A1H4D728</accession>
<protein>
    <recommendedName>
        <fullName evidence="4">Type-4 uracil-DNA glycosylase</fullName>
        <ecNumber evidence="3">3.2.2.27</ecNumber>
    </recommendedName>
</protein>
<dbReference type="InterPro" id="IPR005122">
    <property type="entry name" value="Uracil-DNA_glycosylase-like"/>
</dbReference>
<keyword evidence="14" id="KW-1185">Reference proteome</keyword>
<evidence type="ECO:0000256" key="8">
    <source>
        <dbReference type="ARBA" id="ARBA00022801"/>
    </source>
</evidence>
<evidence type="ECO:0000256" key="5">
    <source>
        <dbReference type="ARBA" id="ARBA00022485"/>
    </source>
</evidence>
<organism evidence="13 14">
    <name type="scientific">Rubrimonas cliftonensis</name>
    <dbReference type="NCBI Taxonomy" id="89524"/>
    <lineage>
        <taxon>Bacteria</taxon>
        <taxon>Pseudomonadati</taxon>
        <taxon>Pseudomonadota</taxon>
        <taxon>Alphaproteobacteria</taxon>
        <taxon>Rhodobacterales</taxon>
        <taxon>Paracoccaceae</taxon>
        <taxon>Rubrimonas</taxon>
    </lineage>
</organism>
<keyword evidence="7" id="KW-0227">DNA damage</keyword>
<dbReference type="STRING" id="89524.SAMN05444370_10959"/>
<evidence type="ECO:0000256" key="2">
    <source>
        <dbReference type="ARBA" id="ARBA00006521"/>
    </source>
</evidence>
<evidence type="ECO:0000256" key="9">
    <source>
        <dbReference type="ARBA" id="ARBA00023004"/>
    </source>
</evidence>
<dbReference type="GO" id="GO:0046872">
    <property type="term" value="F:metal ion binding"/>
    <property type="evidence" value="ECO:0007669"/>
    <property type="project" value="UniProtKB-KW"/>
</dbReference>
<comment type="catalytic activity">
    <reaction evidence="1">
        <text>Hydrolyzes single-stranded DNA or mismatched double-stranded DNA and polynucleotides, releasing free uracil.</text>
        <dbReference type="EC" id="3.2.2.27"/>
    </reaction>
</comment>
<dbReference type="SMART" id="SM00987">
    <property type="entry name" value="UreE_C"/>
    <property type="match status" value="1"/>
</dbReference>
<dbReference type="AlphaFoldDB" id="A0A1H4D728"/>
<evidence type="ECO:0000313" key="14">
    <source>
        <dbReference type="Proteomes" id="UP000198703"/>
    </source>
</evidence>
<dbReference type="GO" id="GO:0004844">
    <property type="term" value="F:uracil DNA N-glycosylase activity"/>
    <property type="evidence" value="ECO:0007669"/>
    <property type="project" value="UniProtKB-EC"/>
</dbReference>
<evidence type="ECO:0000256" key="3">
    <source>
        <dbReference type="ARBA" id="ARBA00012030"/>
    </source>
</evidence>
<dbReference type="GO" id="GO:0006281">
    <property type="term" value="P:DNA repair"/>
    <property type="evidence" value="ECO:0007669"/>
    <property type="project" value="UniProtKB-KW"/>
</dbReference>
<dbReference type="CDD" id="cd10030">
    <property type="entry name" value="UDG-F4_TTUDGA_SPO1dp_like"/>
    <property type="match status" value="1"/>
</dbReference>
<dbReference type="RefSeq" id="WP_093254409.1">
    <property type="nucleotide sequence ID" value="NZ_FNQM01000009.1"/>
</dbReference>
<dbReference type="EMBL" id="FNQM01000009">
    <property type="protein sequence ID" value="SEA68102.1"/>
    <property type="molecule type" value="Genomic_DNA"/>
</dbReference>
<keyword evidence="5" id="KW-0004">4Fe-4S</keyword>
<keyword evidence="10" id="KW-0411">Iron-sulfur</keyword>
<dbReference type="InterPro" id="IPR036895">
    <property type="entry name" value="Uracil-DNA_glycosylase-like_sf"/>
</dbReference>
<dbReference type="EC" id="3.2.2.27" evidence="3"/>
<reference evidence="13 14" key="1">
    <citation type="submission" date="2016-10" db="EMBL/GenBank/DDBJ databases">
        <authorList>
            <person name="de Groot N.N."/>
        </authorList>
    </citation>
    <scope>NUCLEOTIDE SEQUENCE [LARGE SCALE GENOMIC DNA]</scope>
    <source>
        <strain evidence="13 14">DSM 15345</strain>
    </source>
</reference>
<evidence type="ECO:0000256" key="6">
    <source>
        <dbReference type="ARBA" id="ARBA00022723"/>
    </source>
</evidence>
<dbReference type="InterPro" id="IPR051536">
    <property type="entry name" value="UDG_Type-4/5"/>
</dbReference>
<dbReference type="PANTHER" id="PTHR33693">
    <property type="entry name" value="TYPE-5 URACIL-DNA GLYCOSYLASE"/>
    <property type="match status" value="1"/>
</dbReference>
<evidence type="ECO:0000256" key="10">
    <source>
        <dbReference type="ARBA" id="ARBA00023014"/>
    </source>
</evidence>
<proteinExistence type="inferred from homology"/>
<dbReference type="OrthoDB" id="5290748at2"/>
<dbReference type="Proteomes" id="UP000198703">
    <property type="component" value="Unassembled WGS sequence"/>
</dbReference>
<keyword evidence="11" id="KW-0234">DNA repair</keyword>
<keyword evidence="9" id="KW-0408">Iron</keyword>
<dbReference type="PANTHER" id="PTHR33693:SF1">
    <property type="entry name" value="TYPE-4 URACIL-DNA GLYCOSYLASE"/>
    <property type="match status" value="1"/>
</dbReference>
<dbReference type="NCBIfam" id="TIGR00758">
    <property type="entry name" value="UDG_fam4"/>
    <property type="match status" value="1"/>
</dbReference>
<keyword evidence="6" id="KW-0479">Metal-binding</keyword>
<feature type="domain" description="Uracil-DNA glycosylase-like" evidence="12">
    <location>
        <begin position="150"/>
        <end position="307"/>
    </location>
</feature>
<keyword evidence="8" id="KW-0378">Hydrolase</keyword>
<dbReference type="SMART" id="SM00986">
    <property type="entry name" value="UDG"/>
    <property type="match status" value="1"/>
</dbReference>
<sequence length="320" mass="33055">MSGGAVESWPPEAALAALAWQVELGCDEALSETPLDRFALEEAAEAAREARRRAEGEAGASPAEARDALARTIPARTIPARTAAPGVAANPVAANSAAAGAQRPAADAPAAAVAEAEAIAAGCATLDDLAVALAAFEGCPLKRGARSCVFADGDPAARVMVIGEAPGRDEDRVGKPFVGRSGQLLDRMLAAIGLDRRAAAGAAGVGEAVYITNAIPWRPVDNRAPSGDEIAMLLPFLRRHVALADPAFVLLAGNAPTRALAQTETGILRMRGRWLRLADGRSALPTLHPAYLLRNPAAKRLAWRDLLSLRAALDGEAPPC</sequence>
<evidence type="ECO:0000256" key="7">
    <source>
        <dbReference type="ARBA" id="ARBA00022763"/>
    </source>
</evidence>
<comment type="similarity">
    <text evidence="2">Belongs to the uracil-DNA glycosylase (UDG) superfamily. Type 4 (UDGa) family.</text>
</comment>